<proteinExistence type="predicted"/>
<dbReference type="EMBL" id="CAJOBG010108820">
    <property type="protein sequence ID" value="CAF4733010.1"/>
    <property type="molecule type" value="Genomic_DNA"/>
</dbReference>
<dbReference type="Proteomes" id="UP000663866">
    <property type="component" value="Unassembled WGS sequence"/>
</dbReference>
<dbReference type="AlphaFoldDB" id="A0A821K6I0"/>
<comment type="caution">
    <text evidence="1">The sequence shown here is derived from an EMBL/GenBank/DDBJ whole genome shotgun (WGS) entry which is preliminary data.</text>
</comment>
<evidence type="ECO:0000313" key="3">
    <source>
        <dbReference type="Proteomes" id="UP000663866"/>
    </source>
</evidence>
<gene>
    <name evidence="1" type="ORF">OVN521_LOCUS49514</name>
    <name evidence="2" type="ORF">OVN521_LOCUS50163</name>
</gene>
<protein>
    <submittedName>
        <fullName evidence="1">Uncharacterized protein</fullName>
    </submittedName>
</protein>
<reference evidence="1" key="1">
    <citation type="submission" date="2021-02" db="EMBL/GenBank/DDBJ databases">
        <authorList>
            <person name="Nowell W R."/>
        </authorList>
    </citation>
    <scope>NUCLEOTIDE SEQUENCE</scope>
</reference>
<name>A0A821K6I0_9BILA</name>
<feature type="non-terminal residue" evidence="1">
    <location>
        <position position="1"/>
    </location>
</feature>
<dbReference type="EMBL" id="CAJOBG010114018">
    <property type="protein sequence ID" value="CAF4751480.1"/>
    <property type="molecule type" value="Genomic_DNA"/>
</dbReference>
<organism evidence="1 3">
    <name type="scientific">Rotaria magnacalcarata</name>
    <dbReference type="NCBI Taxonomy" id="392030"/>
    <lineage>
        <taxon>Eukaryota</taxon>
        <taxon>Metazoa</taxon>
        <taxon>Spiralia</taxon>
        <taxon>Gnathifera</taxon>
        <taxon>Rotifera</taxon>
        <taxon>Eurotatoria</taxon>
        <taxon>Bdelloidea</taxon>
        <taxon>Philodinida</taxon>
        <taxon>Philodinidae</taxon>
        <taxon>Rotaria</taxon>
    </lineage>
</organism>
<accession>A0A821K6I0</accession>
<evidence type="ECO:0000313" key="2">
    <source>
        <dbReference type="EMBL" id="CAF4751480.1"/>
    </source>
</evidence>
<evidence type="ECO:0000313" key="1">
    <source>
        <dbReference type="EMBL" id="CAF4733010.1"/>
    </source>
</evidence>
<sequence length="57" mass="6456">ARKLPTPSQLEAAQPEKDEATGILKCPLCHTERFHHVKEAWNHFDSNRCKGTPSKCI</sequence>
<keyword evidence="3" id="KW-1185">Reference proteome</keyword>